<evidence type="ECO:0000313" key="2">
    <source>
        <dbReference type="Proteomes" id="UP000095237"/>
    </source>
</evidence>
<dbReference type="EMBL" id="LNVX01000474">
    <property type="protein sequence ID" value="OEG70096.1"/>
    <property type="molecule type" value="Genomic_DNA"/>
</dbReference>
<sequence length="66" mass="7453">MRKVFVGFIFAVLMFVMFSSCSKITAIIKNSTFSAEDDALIADQQERSQRLFSQDGLLHKHSSILP</sequence>
<dbReference type="AlphaFoldDB" id="A0A1E5IHX2"/>
<accession>A0A1E5IHX2</accession>
<dbReference type="Proteomes" id="UP000095237">
    <property type="component" value="Unassembled WGS sequence"/>
</dbReference>
<comment type="caution">
    <text evidence="1">The sequence shown here is derived from an EMBL/GenBank/DDBJ whole genome shotgun (WGS) entry which is preliminary data.</text>
</comment>
<protein>
    <submittedName>
        <fullName evidence="1">Uncharacterized protein</fullName>
    </submittedName>
</protein>
<organism evidence="1 2">
    <name type="scientific">Endomicrobium trichonymphae</name>
    <dbReference type="NCBI Taxonomy" id="1408204"/>
    <lineage>
        <taxon>Bacteria</taxon>
        <taxon>Pseudomonadati</taxon>
        <taxon>Elusimicrobiota</taxon>
        <taxon>Endomicrobiia</taxon>
        <taxon>Endomicrobiales</taxon>
        <taxon>Endomicrobiaceae</taxon>
        <taxon>Candidatus Endomicrobiellum</taxon>
    </lineage>
</organism>
<gene>
    <name evidence="1" type="ORF">ATZ36_06230</name>
</gene>
<proteinExistence type="predicted"/>
<dbReference type="PROSITE" id="PS51257">
    <property type="entry name" value="PROKAR_LIPOPROTEIN"/>
    <property type="match status" value="1"/>
</dbReference>
<reference evidence="1 2" key="1">
    <citation type="submission" date="2015-11" db="EMBL/GenBank/DDBJ databases">
        <title>Evidence for parallel genomic evolution in an endosymbiosis of termite gut flagellates.</title>
        <authorList>
            <person name="Zheng H."/>
        </authorList>
    </citation>
    <scope>NUCLEOTIDE SEQUENCE [LARGE SCALE GENOMIC DNA]</scope>
    <source>
        <strain evidence="1 2">CET450</strain>
    </source>
</reference>
<evidence type="ECO:0000313" key="1">
    <source>
        <dbReference type="EMBL" id="OEG70096.1"/>
    </source>
</evidence>
<name>A0A1E5IHX2_ENDTX</name>
<keyword evidence="2" id="KW-1185">Reference proteome</keyword>